<evidence type="ECO:0000256" key="8">
    <source>
        <dbReference type="ARBA" id="ARBA00022840"/>
    </source>
</evidence>
<dbReference type="AlphaFoldDB" id="A0A645A064"/>
<keyword evidence="6" id="KW-0547">Nucleotide-binding</keyword>
<evidence type="ECO:0000256" key="2">
    <source>
        <dbReference type="ARBA" id="ARBA00022475"/>
    </source>
</evidence>
<evidence type="ECO:0000256" key="5">
    <source>
        <dbReference type="ARBA" id="ARBA00022692"/>
    </source>
</evidence>
<keyword evidence="9" id="KW-1133">Transmembrane helix</keyword>
<dbReference type="InterPro" id="IPR010559">
    <property type="entry name" value="Sig_transdc_His_kin_internal"/>
</dbReference>
<keyword evidence="7 13" id="KW-0418">Kinase</keyword>
<sequence>MNASKRQAQFLALQNQINPHFLYNTLEGIRSEALLAGLDSVATMTEALSTFFRYTISNVENLVSLQQELENTKNYFFIQQFRFGNRIKLHISFDGEQEHEVLQYRIPKLTLQPIVENCIVHGLECKVGEANLYIRIETSQSRLFITVRDDGVGMPDDVLQQMQSKLSTRSFDYVKRDEHQGGIALVNVNNRIKLLFGEQYGLTVTSRIGVGTDVAISLPRSKGEEPVS</sequence>
<dbReference type="InterPro" id="IPR036890">
    <property type="entry name" value="HATPase_C_sf"/>
</dbReference>
<dbReference type="Gene3D" id="3.30.565.10">
    <property type="entry name" value="Histidine kinase-like ATPase, C-terminal domain"/>
    <property type="match status" value="1"/>
</dbReference>
<evidence type="ECO:0000256" key="1">
    <source>
        <dbReference type="ARBA" id="ARBA00004651"/>
    </source>
</evidence>
<keyword evidence="3" id="KW-0597">Phosphoprotein</keyword>
<keyword evidence="10" id="KW-0902">Two-component regulatory system</keyword>
<dbReference type="InterPro" id="IPR003594">
    <property type="entry name" value="HATPase_dom"/>
</dbReference>
<evidence type="ECO:0000256" key="7">
    <source>
        <dbReference type="ARBA" id="ARBA00022777"/>
    </source>
</evidence>
<dbReference type="Pfam" id="PF02518">
    <property type="entry name" value="HATPase_c"/>
    <property type="match status" value="1"/>
</dbReference>
<evidence type="ECO:0000259" key="12">
    <source>
        <dbReference type="SMART" id="SM00387"/>
    </source>
</evidence>
<keyword evidence="4 13" id="KW-0808">Transferase</keyword>
<organism evidence="13">
    <name type="scientific">bioreactor metagenome</name>
    <dbReference type="NCBI Taxonomy" id="1076179"/>
    <lineage>
        <taxon>unclassified sequences</taxon>
        <taxon>metagenomes</taxon>
        <taxon>ecological metagenomes</taxon>
    </lineage>
</organism>
<gene>
    <name evidence="13" type="primary">ypdA_5</name>
    <name evidence="13" type="ORF">SDC9_93315</name>
</gene>
<dbReference type="EC" id="2.7.13.3" evidence="13"/>
<dbReference type="SUPFAM" id="SSF55874">
    <property type="entry name" value="ATPase domain of HSP90 chaperone/DNA topoisomerase II/histidine kinase"/>
    <property type="match status" value="1"/>
</dbReference>
<protein>
    <submittedName>
        <fullName evidence="13">Sensor histidine kinase YpdA</fullName>
        <ecNumber evidence="13">2.7.13.3</ecNumber>
    </submittedName>
</protein>
<evidence type="ECO:0000256" key="11">
    <source>
        <dbReference type="ARBA" id="ARBA00023136"/>
    </source>
</evidence>
<keyword evidence="11" id="KW-0472">Membrane</keyword>
<evidence type="ECO:0000313" key="13">
    <source>
        <dbReference type="EMBL" id="MPM46610.1"/>
    </source>
</evidence>
<reference evidence="13" key="1">
    <citation type="submission" date="2019-08" db="EMBL/GenBank/DDBJ databases">
        <authorList>
            <person name="Kucharzyk K."/>
            <person name="Murdoch R.W."/>
            <person name="Higgins S."/>
            <person name="Loffler F."/>
        </authorList>
    </citation>
    <scope>NUCLEOTIDE SEQUENCE</scope>
</reference>
<evidence type="ECO:0000256" key="3">
    <source>
        <dbReference type="ARBA" id="ARBA00022553"/>
    </source>
</evidence>
<evidence type="ECO:0000256" key="10">
    <source>
        <dbReference type="ARBA" id="ARBA00023012"/>
    </source>
</evidence>
<keyword evidence="8" id="KW-0067">ATP-binding</keyword>
<evidence type="ECO:0000256" key="9">
    <source>
        <dbReference type="ARBA" id="ARBA00022989"/>
    </source>
</evidence>
<dbReference type="Pfam" id="PF06580">
    <property type="entry name" value="His_kinase"/>
    <property type="match status" value="1"/>
</dbReference>
<name>A0A645A064_9ZZZZ</name>
<accession>A0A645A064</accession>
<keyword evidence="2" id="KW-1003">Cell membrane</keyword>
<dbReference type="EMBL" id="VSSQ01011346">
    <property type="protein sequence ID" value="MPM46610.1"/>
    <property type="molecule type" value="Genomic_DNA"/>
</dbReference>
<dbReference type="GO" id="GO:0005886">
    <property type="term" value="C:plasma membrane"/>
    <property type="evidence" value="ECO:0007669"/>
    <property type="project" value="UniProtKB-SubCell"/>
</dbReference>
<dbReference type="SMART" id="SM00387">
    <property type="entry name" value="HATPase_c"/>
    <property type="match status" value="1"/>
</dbReference>
<comment type="caution">
    <text evidence="13">The sequence shown here is derived from an EMBL/GenBank/DDBJ whole genome shotgun (WGS) entry which is preliminary data.</text>
</comment>
<dbReference type="GO" id="GO:0005524">
    <property type="term" value="F:ATP binding"/>
    <property type="evidence" value="ECO:0007669"/>
    <property type="project" value="UniProtKB-KW"/>
</dbReference>
<comment type="subcellular location">
    <subcellularLocation>
        <location evidence="1">Cell membrane</location>
        <topology evidence="1">Multi-pass membrane protein</topology>
    </subcellularLocation>
</comment>
<evidence type="ECO:0000256" key="4">
    <source>
        <dbReference type="ARBA" id="ARBA00022679"/>
    </source>
</evidence>
<dbReference type="InterPro" id="IPR050640">
    <property type="entry name" value="Bact_2-comp_sensor_kinase"/>
</dbReference>
<keyword evidence="5" id="KW-0812">Transmembrane</keyword>
<proteinExistence type="predicted"/>
<dbReference type="PANTHER" id="PTHR34220:SF11">
    <property type="entry name" value="SENSOR PROTEIN KINASE HPTS"/>
    <property type="match status" value="1"/>
</dbReference>
<evidence type="ECO:0000256" key="6">
    <source>
        <dbReference type="ARBA" id="ARBA00022741"/>
    </source>
</evidence>
<feature type="domain" description="Histidine kinase/HSP90-like ATPase" evidence="12">
    <location>
        <begin position="102"/>
        <end position="222"/>
    </location>
</feature>
<dbReference type="GO" id="GO:0000155">
    <property type="term" value="F:phosphorelay sensor kinase activity"/>
    <property type="evidence" value="ECO:0007669"/>
    <property type="project" value="InterPro"/>
</dbReference>
<dbReference type="PANTHER" id="PTHR34220">
    <property type="entry name" value="SENSOR HISTIDINE KINASE YPDA"/>
    <property type="match status" value="1"/>
</dbReference>